<dbReference type="PANTHER" id="PTHR28118">
    <property type="entry name" value="POLYNUCLEOTIDE 5'-TRIPHOSPHATASE-RELATED"/>
    <property type="match status" value="1"/>
</dbReference>
<dbReference type="Proteomes" id="UP000318821">
    <property type="component" value="Unassembled WGS sequence"/>
</dbReference>
<dbReference type="Pfam" id="PF02940">
    <property type="entry name" value="mRNA_triPase"/>
    <property type="match status" value="1"/>
</dbReference>
<dbReference type="PANTHER" id="PTHR28118:SF1">
    <property type="entry name" value="POLYNUCLEOTIDE 5'-TRIPHOSPHATASE CTL1-RELATED"/>
    <property type="match status" value="1"/>
</dbReference>
<dbReference type="EMBL" id="LR812645">
    <property type="protein sequence ID" value="CAC5430795.1"/>
    <property type="molecule type" value="Genomic_DNA"/>
</dbReference>
<dbReference type="GO" id="GO:0004651">
    <property type="term" value="F:polynucleotide 5'-phosphatase activity"/>
    <property type="evidence" value="ECO:0007669"/>
    <property type="project" value="InterPro"/>
</dbReference>
<protein>
    <recommendedName>
        <fullName evidence="7">mRNA 5'-phosphatase</fullName>
        <ecNumber evidence="7">3.6.1.74</ecNumber>
    </recommendedName>
</protein>
<dbReference type="InterPro" id="IPR037009">
    <property type="entry name" value="mRNA_triPase_Cet1_sf"/>
</dbReference>
<keyword evidence="5" id="KW-0378">Hydrolase</keyword>
<dbReference type="GO" id="GO:0006397">
    <property type="term" value="P:mRNA processing"/>
    <property type="evidence" value="ECO:0007669"/>
    <property type="project" value="UniProtKB-KW"/>
</dbReference>
<evidence type="ECO:0000256" key="3">
    <source>
        <dbReference type="ARBA" id="ARBA00006345"/>
    </source>
</evidence>
<dbReference type="VEuPathDB" id="TriTrypDB:LdBPK_252180.1"/>
<keyword evidence="4" id="KW-0507">mRNA processing</keyword>
<gene>
    <name evidence="12" type="ORF">CGC20_26240</name>
    <name evidence="11" type="ORF">LDHU3_25.2650</name>
</gene>
<evidence type="ECO:0000313" key="13">
    <source>
        <dbReference type="Proteomes" id="UP000318821"/>
    </source>
</evidence>
<reference evidence="13" key="2">
    <citation type="submission" date="2019-02" db="EMBL/GenBank/DDBJ databases">
        <title>FDA dAtabase for Regulatory Grade micrObial Sequences (FDA-ARGOS): Supporting development and validation of Infectious Disease Dx tests.</title>
        <authorList>
            <person name="Duncan R."/>
            <person name="Fisher C."/>
            <person name="Tallon L."/>
            <person name="Sadzewicz L."/>
            <person name="Sengamalay N."/>
            <person name="Ott S."/>
            <person name="Godinez A."/>
            <person name="Nagaraj S."/>
            <person name="Vavikolanu K."/>
            <person name="Vyas G."/>
            <person name="Nadendla S."/>
            <person name="Aluvathingal J."/>
            <person name="Sichtig H."/>
        </authorList>
    </citation>
    <scope>NUCLEOTIDE SEQUENCE [LARGE SCALE GENOMIC DNA]</scope>
    <source>
        <strain evidence="13">FDAARGOS_360</strain>
    </source>
</reference>
<reference evidence="11" key="3">
    <citation type="submission" date="2020-06" db="EMBL/GenBank/DDBJ databases">
        <authorList>
            <person name="Camacho E."/>
            <person name="Gonzalez-de la Fuente S."/>
            <person name="Rastrojo A."/>
            <person name="Peiro-Pastor R."/>
            <person name="Solana JC."/>
            <person name="Tabera L."/>
            <person name="Gamarro F."/>
            <person name="Carrasco-Ramiro F."/>
            <person name="Requena JM."/>
            <person name="Aguado B."/>
        </authorList>
    </citation>
    <scope>NUCLEOTIDE SEQUENCE</scope>
</reference>
<feature type="compositionally biased region" description="Low complexity" evidence="9">
    <location>
        <begin position="12"/>
        <end position="35"/>
    </location>
</feature>
<dbReference type="VEuPathDB" id="TriTrypDB:LdCL_250027600"/>
<evidence type="ECO:0000256" key="7">
    <source>
        <dbReference type="ARBA" id="ARBA00035028"/>
    </source>
</evidence>
<evidence type="ECO:0000256" key="6">
    <source>
        <dbReference type="ARBA" id="ARBA00023242"/>
    </source>
</evidence>
<evidence type="ECO:0000256" key="2">
    <source>
        <dbReference type="ARBA" id="ARBA00004123"/>
    </source>
</evidence>
<evidence type="ECO:0000256" key="5">
    <source>
        <dbReference type="ARBA" id="ARBA00022801"/>
    </source>
</evidence>
<evidence type="ECO:0000259" key="10">
    <source>
        <dbReference type="Pfam" id="PF02940"/>
    </source>
</evidence>
<dbReference type="CDD" id="cd07470">
    <property type="entry name" value="CYTH-like_mRNA_RTPase"/>
    <property type="match status" value="1"/>
</dbReference>
<name>A0A504XMW7_LEIDO</name>
<comment type="subcellular location">
    <subcellularLocation>
        <location evidence="2">Nucleus</location>
    </subcellularLocation>
</comment>
<accession>A0A504XMW7</accession>
<dbReference type="EMBL" id="RHLD01000022">
    <property type="protein sequence ID" value="TPP48829.1"/>
    <property type="molecule type" value="Genomic_DNA"/>
</dbReference>
<dbReference type="GO" id="GO:0005634">
    <property type="term" value="C:nucleus"/>
    <property type="evidence" value="ECO:0007669"/>
    <property type="project" value="UniProtKB-SubCell"/>
</dbReference>
<dbReference type="EC" id="3.6.1.74" evidence="7"/>
<evidence type="ECO:0000256" key="1">
    <source>
        <dbReference type="ARBA" id="ARBA00001946"/>
    </source>
</evidence>
<keyword evidence="6" id="KW-0539">Nucleus</keyword>
<comment type="cofactor">
    <cofactor evidence="1">
        <name>Mg(2+)</name>
        <dbReference type="ChEBI" id="CHEBI:18420"/>
    </cofactor>
</comment>
<comment type="similarity">
    <text evidence="3">Belongs to the fungal TPase family.</text>
</comment>
<evidence type="ECO:0000256" key="8">
    <source>
        <dbReference type="ARBA" id="ARBA00047740"/>
    </source>
</evidence>
<dbReference type="AlphaFoldDB" id="A0A504XMW7"/>
<dbReference type="InterPro" id="IPR033469">
    <property type="entry name" value="CYTH-like_dom_sf"/>
</dbReference>
<dbReference type="Gene3D" id="3.20.100.10">
    <property type="entry name" value="mRNA triphosphatase Cet1-like"/>
    <property type="match status" value="1"/>
</dbReference>
<dbReference type="Proteomes" id="UP000601710">
    <property type="component" value="Chromosome 25"/>
</dbReference>
<feature type="region of interest" description="Disordered" evidence="9">
    <location>
        <begin position="80"/>
        <end position="101"/>
    </location>
</feature>
<organism evidence="12 13">
    <name type="scientific">Leishmania donovani</name>
    <dbReference type="NCBI Taxonomy" id="5661"/>
    <lineage>
        <taxon>Eukaryota</taxon>
        <taxon>Discoba</taxon>
        <taxon>Euglenozoa</taxon>
        <taxon>Kinetoplastea</taxon>
        <taxon>Metakinetoplastina</taxon>
        <taxon>Trypanosomatida</taxon>
        <taxon>Trypanosomatidae</taxon>
        <taxon>Leishmaniinae</taxon>
        <taxon>Leishmania</taxon>
    </lineage>
</organism>
<comment type="catalytic activity">
    <reaction evidence="8">
        <text>a 5'-end triphospho-ribonucleoside in mRNA + H2O = a 5'-end diphospho-ribonucleoside in mRNA + phosphate + H(+)</text>
        <dbReference type="Rhea" id="RHEA:67004"/>
        <dbReference type="Rhea" id="RHEA-COMP:17164"/>
        <dbReference type="Rhea" id="RHEA-COMP:17165"/>
        <dbReference type="ChEBI" id="CHEBI:15377"/>
        <dbReference type="ChEBI" id="CHEBI:15378"/>
        <dbReference type="ChEBI" id="CHEBI:43474"/>
        <dbReference type="ChEBI" id="CHEBI:167616"/>
        <dbReference type="ChEBI" id="CHEBI:167618"/>
        <dbReference type="EC" id="3.6.1.74"/>
    </reaction>
    <physiologicalReaction direction="left-to-right" evidence="8">
        <dbReference type="Rhea" id="RHEA:67005"/>
    </physiologicalReaction>
</comment>
<dbReference type="SUPFAM" id="SSF55154">
    <property type="entry name" value="CYTH-like phosphatases"/>
    <property type="match status" value="1"/>
</dbReference>
<evidence type="ECO:0000256" key="4">
    <source>
        <dbReference type="ARBA" id="ARBA00022664"/>
    </source>
</evidence>
<evidence type="ECO:0000313" key="11">
    <source>
        <dbReference type="EMBL" id="CAC5430795.1"/>
    </source>
</evidence>
<evidence type="ECO:0000313" key="12">
    <source>
        <dbReference type="EMBL" id="TPP48829.1"/>
    </source>
</evidence>
<reference evidence="12" key="1">
    <citation type="submission" date="2019-02" db="EMBL/GenBank/DDBJ databases">
        <title>FDA dAtabase for Regulatory Grade micrObial Sequences (FDA-ARGOS): Supporting development and validation of Infectious Disease Dx tests.</title>
        <authorList>
            <person name="Duncan R."/>
            <person name="Fisher C."/>
            <person name="Tallon L.J."/>
            <person name="Sadzewicz L."/>
            <person name="Sengamalay N."/>
            <person name="Ott S."/>
            <person name="Godinez A."/>
            <person name="Nagaraj S."/>
            <person name="Nadendla S."/>
            <person name="Sichtig H."/>
        </authorList>
    </citation>
    <scope>NUCLEOTIDE SEQUENCE</scope>
    <source>
        <strain evidence="12">FDAARGOS_360</strain>
    </source>
</reference>
<proteinExistence type="inferred from homology"/>
<feature type="region of interest" description="Disordered" evidence="9">
    <location>
        <begin position="1"/>
        <end position="41"/>
    </location>
</feature>
<dbReference type="GO" id="GO:0140818">
    <property type="term" value="F:mRNA 5'-triphosphate monophosphatase activity"/>
    <property type="evidence" value="ECO:0007669"/>
    <property type="project" value="UniProtKB-EC"/>
</dbReference>
<dbReference type="InterPro" id="IPR040343">
    <property type="entry name" value="Cet1/Ctl1"/>
</dbReference>
<dbReference type="VEuPathDB" id="TriTrypDB:LDHU3_25.2650"/>
<dbReference type="InterPro" id="IPR004206">
    <property type="entry name" value="mRNA_triPase_Cet1"/>
</dbReference>
<feature type="domain" description="mRNA triphosphatase Cet1-like" evidence="10">
    <location>
        <begin position="158"/>
        <end position="249"/>
    </location>
</feature>
<evidence type="ECO:0000256" key="9">
    <source>
        <dbReference type="SAM" id="MobiDB-lite"/>
    </source>
</evidence>
<sequence>MSAPRNPSPLEAANVPASATPTAPATAAEAASRSPGHAEASLDPHPLFEVAASLLARLKPFLSEPHIEVEARLCSIGQPQKRARENTQKAPVGATPTLIPSRDAPRIVEDGRRRIQVGVSAEDFARMKAHVAEEAEALPFQQSVTEDVITKTGRYTYVVAEDGSESFVGCIAKRRLCNIEVLVPGCPYDVRVSISTEVPKAATSAPAVKPQGYVRRKRRWTATAESFEYAFTRVGADGQQCPSFEVEIEGVHANSQAGVTEAWLADLLRRLLALARLKGNTGLPQKPARGEHQ</sequence>